<dbReference type="OrthoDB" id="10264062at2759"/>
<dbReference type="InterPro" id="IPR035969">
    <property type="entry name" value="Rab-GAP_TBC_sf"/>
</dbReference>
<dbReference type="EnsemblMetazoa" id="Aqu2.1.29357_001">
    <property type="protein sequence ID" value="Aqu2.1.29357_001"/>
    <property type="gene ID" value="Aqu2.1.29357"/>
</dbReference>
<dbReference type="EnsemblMetazoa" id="XM_011406151.2">
    <property type="protein sequence ID" value="XP_011404453.2"/>
    <property type="gene ID" value="LOC100632247"/>
</dbReference>
<evidence type="ECO:0000259" key="3">
    <source>
        <dbReference type="PROSITE" id="PS50086"/>
    </source>
</evidence>
<keyword evidence="1" id="KW-0343">GTPase activation</keyword>
<gene>
    <name evidence="4" type="primary">100632247</name>
</gene>
<accession>A0A1X7UPL8</accession>
<sequence>MEEGVPNVNVEPVAPYPAKDIVHEVKNVFIYIPAELSATGFELKINGFVRIVKKESDNLLVWDPLELSYQDVACLFSSESDGWTIIDEPYEVPVIVDEHECTYPSIYPKLDLKPPDPILPTAATATSPTRNNKNGGNKGSPSVRYKVGNEGEQKVGGAKGGSSPVIASSKTSPVSFSLSQLKMVRETNRREGTRLTFFLKDGKELPTLSFHDGGTAGLLQSMQRFLYLVRDGKDNRIIRVEKNPVVEMSRKKTPPPSGHKPHLPYHITLSGRGSSFPRALVQDLGKIVRNTFLPPDSEQLLERRPVETNDEEEEISTITCKDIETGGNTAKSKPDVATPEQSLISDFQIVTNLQGQLPPRLPPRPRLPPLSREEWESYREIDGRVSKENEEKFRARVFAGSIDHSIRREVWKYLLGYFRFGATDIERMEEQKAKEREYEIMKKQWESFLPQQEANFARWRELRNLVEKDVIRTDRDVELFHSVSSPQLKQLQNILKTYIMYNMDLGYVQGMSDLLSVILAIMENEVDSFWCFVGLMDMIHDRFEITQEFMRLRIKQLRTLLKVSDPEFYKYLGEKDSNNLYLSFRWLLVDFKREFQFSDLMILWEVFWTLHLSPDYPLFFALAIIEKERNNMMDPKFDFSDIIAHINGLSKNLQLEELLEKAESICRQVGAVDHLPEELQPLVRQPLPPPFTFPSAK</sequence>
<organism evidence="4">
    <name type="scientific">Amphimedon queenslandica</name>
    <name type="common">Sponge</name>
    <dbReference type="NCBI Taxonomy" id="400682"/>
    <lineage>
        <taxon>Eukaryota</taxon>
        <taxon>Metazoa</taxon>
        <taxon>Porifera</taxon>
        <taxon>Demospongiae</taxon>
        <taxon>Heteroscleromorpha</taxon>
        <taxon>Haplosclerida</taxon>
        <taxon>Niphatidae</taxon>
        <taxon>Amphimedon</taxon>
    </lineage>
</organism>
<evidence type="ECO:0000256" key="2">
    <source>
        <dbReference type="SAM" id="MobiDB-lite"/>
    </source>
</evidence>
<evidence type="ECO:0000256" key="1">
    <source>
        <dbReference type="ARBA" id="ARBA00022468"/>
    </source>
</evidence>
<feature type="region of interest" description="Disordered" evidence="2">
    <location>
        <begin position="118"/>
        <end position="166"/>
    </location>
</feature>
<dbReference type="GO" id="GO:0005096">
    <property type="term" value="F:GTPase activator activity"/>
    <property type="evidence" value="ECO:0007669"/>
    <property type="project" value="UniProtKB-KW"/>
</dbReference>
<reference evidence="4" key="2">
    <citation type="submission" date="2017-05" db="UniProtKB">
        <authorList>
            <consortium name="EnsemblMetazoa"/>
        </authorList>
    </citation>
    <scope>IDENTIFICATION</scope>
</reference>
<dbReference type="InterPro" id="IPR000195">
    <property type="entry name" value="Rab-GAP-TBC_dom"/>
</dbReference>
<dbReference type="SMART" id="SM00164">
    <property type="entry name" value="TBC"/>
    <property type="match status" value="1"/>
</dbReference>
<dbReference type="PROSITE" id="PS50086">
    <property type="entry name" value="TBC_RABGAP"/>
    <property type="match status" value="1"/>
</dbReference>
<name>A0A1X7UPL8_AMPQE</name>
<evidence type="ECO:0000313" key="5">
    <source>
        <dbReference type="Proteomes" id="UP000007879"/>
    </source>
</evidence>
<dbReference type="PANTHER" id="PTHR22957:SF645">
    <property type="entry name" value="LD27216P"/>
    <property type="match status" value="1"/>
</dbReference>
<dbReference type="KEGG" id="aqu:100632247"/>
<dbReference type="InParanoid" id="A0A1X7UPL8"/>
<dbReference type="PANTHER" id="PTHR22957">
    <property type="entry name" value="TBC1 DOMAIN FAMILY MEMBER GTPASE-ACTIVATING PROTEIN"/>
    <property type="match status" value="1"/>
</dbReference>
<dbReference type="STRING" id="400682.A0A1X7UPL8"/>
<dbReference type="SUPFAM" id="SSF47923">
    <property type="entry name" value="Ypt/Rab-GAP domain of gyp1p"/>
    <property type="match status" value="2"/>
</dbReference>
<keyword evidence="5" id="KW-1185">Reference proteome</keyword>
<dbReference type="Pfam" id="PF00566">
    <property type="entry name" value="RabGAP-TBC"/>
    <property type="match status" value="1"/>
</dbReference>
<proteinExistence type="predicted"/>
<protein>
    <recommendedName>
        <fullName evidence="3">Rab-GAP TBC domain-containing protein</fullName>
    </recommendedName>
</protein>
<dbReference type="Proteomes" id="UP000007879">
    <property type="component" value="Unassembled WGS sequence"/>
</dbReference>
<evidence type="ECO:0000313" key="4">
    <source>
        <dbReference type="EnsemblMetazoa" id="Aqu2.1.29357_001"/>
    </source>
</evidence>
<dbReference type="Gene3D" id="1.10.472.80">
    <property type="entry name" value="Ypt/Rab-GAP domain of gyp1p, domain 3"/>
    <property type="match status" value="1"/>
</dbReference>
<reference evidence="5" key="1">
    <citation type="journal article" date="2010" name="Nature">
        <title>The Amphimedon queenslandica genome and the evolution of animal complexity.</title>
        <authorList>
            <person name="Srivastava M."/>
            <person name="Simakov O."/>
            <person name="Chapman J."/>
            <person name="Fahey B."/>
            <person name="Gauthier M.E."/>
            <person name="Mitros T."/>
            <person name="Richards G.S."/>
            <person name="Conaco C."/>
            <person name="Dacre M."/>
            <person name="Hellsten U."/>
            <person name="Larroux C."/>
            <person name="Putnam N.H."/>
            <person name="Stanke M."/>
            <person name="Adamska M."/>
            <person name="Darling A."/>
            <person name="Degnan S.M."/>
            <person name="Oakley T.H."/>
            <person name="Plachetzki D.C."/>
            <person name="Zhai Y."/>
            <person name="Adamski M."/>
            <person name="Calcino A."/>
            <person name="Cummins S.F."/>
            <person name="Goodstein D.M."/>
            <person name="Harris C."/>
            <person name="Jackson D.J."/>
            <person name="Leys S.P."/>
            <person name="Shu S."/>
            <person name="Woodcroft B.J."/>
            <person name="Vervoort M."/>
            <person name="Kosik K.S."/>
            <person name="Manning G."/>
            <person name="Degnan B.M."/>
            <person name="Rokhsar D.S."/>
        </authorList>
    </citation>
    <scope>NUCLEOTIDE SEQUENCE [LARGE SCALE GENOMIC DNA]</scope>
</reference>
<dbReference type="Gene3D" id="1.10.8.270">
    <property type="entry name" value="putative rabgap domain of human tbc1 domain family member 14 like domains"/>
    <property type="match status" value="1"/>
</dbReference>
<feature type="domain" description="Rab-GAP TBC" evidence="3">
    <location>
        <begin position="401"/>
        <end position="611"/>
    </location>
</feature>
<dbReference type="AlphaFoldDB" id="A0A1X7UPL8"/>